<sequence length="383" mass="41679">MLPMLDFSKTVFSSVSVLRQSLQRRLWRSAGRLPLLLAWLLILGSIPSQPLQAKENSALETAASQLEQSGFRGIVLAARGDHVYLQKSLGTAGNLKRPFRFASVTKQMTAIMVMQEVEAGRLQLDAPLSHYWPDYPNPAARKATLRQLLMHYSGLFNENAVPTFHMLNANNGDNMQAFATGICAGPMNSAPGSRFDYNNCDYLVLGALLEKITRQPFVQLLEQRIFKPAGMNSAGLYQAAMPDNPAHLHGTLGGQPEPEVNLASYGAAGSTYGMLGDLLAFDRAFIRGKLLSAASRAEMTRPNATGGALGVWVYPFKGASETSPTVIVERQGWIAGVRILNLIDLQTENILILVSTNGDLDLTQTWANQGPAAPLLKALIETR</sequence>
<dbReference type="Pfam" id="PF00144">
    <property type="entry name" value="Beta-lactamase"/>
    <property type="match status" value="1"/>
</dbReference>
<dbReference type="EMBL" id="JACOGC010000002">
    <property type="protein sequence ID" value="MBC3884454.1"/>
    <property type="molecule type" value="Genomic_DNA"/>
</dbReference>
<organism evidence="2 3">
    <name type="scientific">Undibacterium griseum</name>
    <dbReference type="NCBI Taxonomy" id="2762295"/>
    <lineage>
        <taxon>Bacteria</taxon>
        <taxon>Pseudomonadati</taxon>
        <taxon>Pseudomonadota</taxon>
        <taxon>Betaproteobacteria</taxon>
        <taxon>Burkholderiales</taxon>
        <taxon>Oxalobacteraceae</taxon>
        <taxon>Undibacterium</taxon>
    </lineage>
</organism>
<feature type="domain" description="Beta-lactamase-related" evidence="1">
    <location>
        <begin position="66"/>
        <end position="309"/>
    </location>
</feature>
<name>A0ABR6YKW8_9BURK</name>
<proteinExistence type="predicted"/>
<dbReference type="InterPro" id="IPR050789">
    <property type="entry name" value="Diverse_Enzym_Activities"/>
</dbReference>
<protein>
    <submittedName>
        <fullName evidence="2">Beta-lactamase family protein</fullName>
    </submittedName>
</protein>
<dbReference type="RefSeq" id="WP_186862093.1">
    <property type="nucleotide sequence ID" value="NZ_JACOGC010000002.1"/>
</dbReference>
<dbReference type="InterPro" id="IPR001466">
    <property type="entry name" value="Beta-lactam-related"/>
</dbReference>
<reference evidence="2 3" key="1">
    <citation type="submission" date="2020-08" db="EMBL/GenBank/DDBJ databases">
        <title>Novel species isolated from subtropical streams in China.</title>
        <authorList>
            <person name="Lu H."/>
        </authorList>
    </citation>
    <scope>NUCLEOTIDE SEQUENCE [LARGE SCALE GENOMIC DNA]</scope>
    <source>
        <strain evidence="2 3">FT31W</strain>
    </source>
</reference>
<dbReference type="InterPro" id="IPR012338">
    <property type="entry name" value="Beta-lactam/transpept-like"/>
</dbReference>
<dbReference type="SUPFAM" id="SSF56601">
    <property type="entry name" value="beta-lactamase/transpeptidase-like"/>
    <property type="match status" value="1"/>
</dbReference>
<evidence type="ECO:0000259" key="1">
    <source>
        <dbReference type="Pfam" id="PF00144"/>
    </source>
</evidence>
<evidence type="ECO:0000313" key="3">
    <source>
        <dbReference type="Proteomes" id="UP000613113"/>
    </source>
</evidence>
<dbReference type="Gene3D" id="3.40.710.10">
    <property type="entry name" value="DD-peptidase/beta-lactamase superfamily"/>
    <property type="match status" value="1"/>
</dbReference>
<dbReference type="Proteomes" id="UP000613113">
    <property type="component" value="Unassembled WGS sequence"/>
</dbReference>
<comment type="caution">
    <text evidence="2">The sequence shown here is derived from an EMBL/GenBank/DDBJ whole genome shotgun (WGS) entry which is preliminary data.</text>
</comment>
<keyword evidence="3" id="KW-1185">Reference proteome</keyword>
<accession>A0ABR6YKW8</accession>
<gene>
    <name evidence="2" type="ORF">H8K27_04855</name>
</gene>
<dbReference type="PANTHER" id="PTHR43283">
    <property type="entry name" value="BETA-LACTAMASE-RELATED"/>
    <property type="match status" value="1"/>
</dbReference>
<evidence type="ECO:0000313" key="2">
    <source>
        <dbReference type="EMBL" id="MBC3884454.1"/>
    </source>
</evidence>